<dbReference type="RefSeq" id="WP_355091692.1">
    <property type="nucleotide sequence ID" value="NZ_JBEXKW010000148.1"/>
</dbReference>
<protein>
    <recommendedName>
        <fullName evidence="3">Thioesterase family protein</fullName>
    </recommendedName>
</protein>
<dbReference type="EMBL" id="JBFAKC010000003">
    <property type="protein sequence ID" value="MEV0707650.1"/>
    <property type="molecule type" value="Genomic_DNA"/>
</dbReference>
<dbReference type="InterPro" id="IPR029069">
    <property type="entry name" value="HotDog_dom_sf"/>
</dbReference>
<gene>
    <name evidence="1" type="ORF">AB0I48_08815</name>
</gene>
<proteinExistence type="predicted"/>
<sequence>MTVLQVPRRFNGPPDSANGGYLGGLLADQHEAATVTVVLRSPPPLDTPLLVRDGALLHGDVVVAESSVGVFEHEAPRAVPFATAGEASRSYRCNETFSSCFVCGSARPDGLRIEPGLVGEGLVASQWIPDASLSIGTAIVWAALDCPGGWSLPDMVERPAVLGRMTAIVPDLPEVGEECVAVGELHGEQGRKAFASSAVYGADGRLLGRAEQVWIRLK</sequence>
<organism evidence="1 2">
    <name type="scientific">Nocardia aurea</name>
    <dbReference type="NCBI Taxonomy" id="2144174"/>
    <lineage>
        <taxon>Bacteria</taxon>
        <taxon>Bacillati</taxon>
        <taxon>Actinomycetota</taxon>
        <taxon>Actinomycetes</taxon>
        <taxon>Mycobacteriales</taxon>
        <taxon>Nocardiaceae</taxon>
        <taxon>Nocardia</taxon>
    </lineage>
</organism>
<dbReference type="Gene3D" id="3.10.129.10">
    <property type="entry name" value="Hotdog Thioesterase"/>
    <property type="match status" value="1"/>
</dbReference>
<dbReference type="Proteomes" id="UP001551695">
    <property type="component" value="Unassembled WGS sequence"/>
</dbReference>
<reference evidence="1 2" key="1">
    <citation type="submission" date="2024-06" db="EMBL/GenBank/DDBJ databases">
        <title>The Natural Products Discovery Center: Release of the First 8490 Sequenced Strains for Exploring Actinobacteria Biosynthetic Diversity.</title>
        <authorList>
            <person name="Kalkreuter E."/>
            <person name="Kautsar S.A."/>
            <person name="Yang D."/>
            <person name="Bader C.D."/>
            <person name="Teijaro C.N."/>
            <person name="Fluegel L."/>
            <person name="Davis C.M."/>
            <person name="Simpson J.R."/>
            <person name="Lauterbach L."/>
            <person name="Steele A.D."/>
            <person name="Gui C."/>
            <person name="Meng S."/>
            <person name="Li G."/>
            <person name="Viehrig K."/>
            <person name="Ye F."/>
            <person name="Su P."/>
            <person name="Kiefer A.F."/>
            <person name="Nichols A."/>
            <person name="Cepeda A.J."/>
            <person name="Yan W."/>
            <person name="Fan B."/>
            <person name="Jiang Y."/>
            <person name="Adhikari A."/>
            <person name="Zheng C.-J."/>
            <person name="Schuster L."/>
            <person name="Cowan T.M."/>
            <person name="Smanski M.J."/>
            <person name="Chevrette M.G."/>
            <person name="De Carvalho L.P.S."/>
            <person name="Shen B."/>
        </authorList>
    </citation>
    <scope>NUCLEOTIDE SEQUENCE [LARGE SCALE GENOMIC DNA]</scope>
    <source>
        <strain evidence="1 2">NPDC050403</strain>
    </source>
</reference>
<name>A0ABV3FQH9_9NOCA</name>
<evidence type="ECO:0000313" key="2">
    <source>
        <dbReference type="Proteomes" id="UP001551695"/>
    </source>
</evidence>
<evidence type="ECO:0000313" key="1">
    <source>
        <dbReference type="EMBL" id="MEV0707650.1"/>
    </source>
</evidence>
<dbReference type="SUPFAM" id="SSF54637">
    <property type="entry name" value="Thioesterase/thiol ester dehydrase-isomerase"/>
    <property type="match status" value="1"/>
</dbReference>
<comment type="caution">
    <text evidence="1">The sequence shown here is derived from an EMBL/GenBank/DDBJ whole genome shotgun (WGS) entry which is preliminary data.</text>
</comment>
<accession>A0ABV3FQH9</accession>
<evidence type="ECO:0008006" key="3">
    <source>
        <dbReference type="Google" id="ProtNLM"/>
    </source>
</evidence>
<keyword evidence="2" id="KW-1185">Reference proteome</keyword>